<dbReference type="Proteomes" id="UP000266673">
    <property type="component" value="Unassembled WGS sequence"/>
</dbReference>
<dbReference type="AlphaFoldDB" id="A0A397W7Q7"/>
<evidence type="ECO:0000313" key="1">
    <source>
        <dbReference type="EMBL" id="RIB30062.1"/>
    </source>
</evidence>
<gene>
    <name evidence="1" type="ORF">C2G38_2153634</name>
</gene>
<protein>
    <submittedName>
        <fullName evidence="1">Uncharacterized protein</fullName>
    </submittedName>
</protein>
<dbReference type="OrthoDB" id="2417415at2759"/>
<accession>A0A397W7Q7</accession>
<dbReference type="EMBL" id="QKWP01000022">
    <property type="protein sequence ID" value="RIB30062.1"/>
    <property type="molecule type" value="Genomic_DNA"/>
</dbReference>
<proteinExistence type="predicted"/>
<sequence>MFERVKESENGNVDVKVSGVIIGRDWTLAVINGYDTSIYEYNWTSYLAVKDTQTA</sequence>
<name>A0A397W7Q7_9GLOM</name>
<organism evidence="1 2">
    <name type="scientific">Gigaspora rosea</name>
    <dbReference type="NCBI Taxonomy" id="44941"/>
    <lineage>
        <taxon>Eukaryota</taxon>
        <taxon>Fungi</taxon>
        <taxon>Fungi incertae sedis</taxon>
        <taxon>Mucoromycota</taxon>
        <taxon>Glomeromycotina</taxon>
        <taxon>Glomeromycetes</taxon>
        <taxon>Diversisporales</taxon>
        <taxon>Gigasporaceae</taxon>
        <taxon>Gigaspora</taxon>
    </lineage>
</organism>
<evidence type="ECO:0000313" key="2">
    <source>
        <dbReference type="Proteomes" id="UP000266673"/>
    </source>
</evidence>
<reference evidence="1 2" key="1">
    <citation type="submission" date="2018-06" db="EMBL/GenBank/DDBJ databases">
        <title>Comparative genomics reveals the genomic features of Rhizophagus irregularis, R. cerebriforme, R. diaphanum and Gigaspora rosea, and their symbiotic lifestyle signature.</title>
        <authorList>
            <person name="Morin E."/>
            <person name="San Clemente H."/>
            <person name="Chen E.C.H."/>
            <person name="De La Providencia I."/>
            <person name="Hainaut M."/>
            <person name="Kuo A."/>
            <person name="Kohler A."/>
            <person name="Murat C."/>
            <person name="Tang N."/>
            <person name="Roy S."/>
            <person name="Loubradou J."/>
            <person name="Henrissat B."/>
            <person name="Grigoriev I.V."/>
            <person name="Corradi N."/>
            <person name="Roux C."/>
            <person name="Martin F.M."/>
        </authorList>
    </citation>
    <scope>NUCLEOTIDE SEQUENCE [LARGE SCALE GENOMIC DNA]</scope>
    <source>
        <strain evidence="1 2">DAOM 194757</strain>
    </source>
</reference>
<comment type="caution">
    <text evidence="1">The sequence shown here is derived from an EMBL/GenBank/DDBJ whole genome shotgun (WGS) entry which is preliminary data.</text>
</comment>
<keyword evidence="2" id="KW-1185">Reference proteome</keyword>